<comment type="cofactor">
    <cofactor evidence="1">
        <name>Fe cation</name>
        <dbReference type="ChEBI" id="CHEBI:24875"/>
    </cofactor>
</comment>
<evidence type="ECO:0000313" key="3">
    <source>
        <dbReference type="EMBL" id="WKW16505.1"/>
    </source>
</evidence>
<evidence type="ECO:0000313" key="2">
    <source>
        <dbReference type="EMBL" id="WKW13599.1"/>
    </source>
</evidence>
<reference evidence="3" key="1">
    <citation type="submission" date="2023-07" db="EMBL/GenBank/DDBJ databases">
        <authorList>
            <person name="Haufschild T."/>
            <person name="Kallscheuer N."/>
            <person name="Hammer J."/>
            <person name="Kohn T."/>
            <person name="Kabuu M."/>
            <person name="Jogler M."/>
            <person name="Wohfarth N."/>
            <person name="Heuer A."/>
            <person name="Rohde M."/>
            <person name="van Teeseling M.C.F."/>
            <person name="Jogler C."/>
        </authorList>
    </citation>
    <scope>NUCLEOTIDE SEQUENCE</scope>
    <source>
        <strain evidence="2">Strain 138</strain>
        <strain evidence="3">Strain 318</strain>
    </source>
</reference>
<accession>A0AA49K2W0</accession>
<sequence>MPLVQREAESAYFELYRKAKQLHWDPATIDLRADRAQWEHIRRDFAAEQFPEQILRLTSLFYEGEESVTKTLAPFCSAVSRLGLGIDKELFLTTQLYEEAKHFEFFARYFREVFEEDGSITRQYMTPAPQAVLVADLEEVTERLRREDDPVQLRATFAEAVTHYMGVVEAMLARTGYVGAHDALAARGWLPGLQEGYRLIKRDEGRHVSFGMRCIAELTSAHPELKPVVQGVFERHLPNVLATVQEFDYPTPLVDLDKLTAYALAQYERFAAAAGLDGSTADLDALSAED</sequence>
<dbReference type="GO" id="GO:0009263">
    <property type="term" value="P:deoxyribonucleotide biosynthetic process"/>
    <property type="evidence" value="ECO:0007669"/>
    <property type="project" value="InterPro"/>
</dbReference>
<evidence type="ECO:0000256" key="1">
    <source>
        <dbReference type="ARBA" id="ARBA00001962"/>
    </source>
</evidence>
<evidence type="ECO:0000313" key="4">
    <source>
        <dbReference type="Proteomes" id="UP001229955"/>
    </source>
</evidence>
<dbReference type="EMBL" id="CP130613">
    <property type="protein sequence ID" value="WKW16505.1"/>
    <property type="molecule type" value="Genomic_DNA"/>
</dbReference>
<dbReference type="InterPro" id="IPR012348">
    <property type="entry name" value="RNR-like"/>
</dbReference>
<dbReference type="SUPFAM" id="SSF47240">
    <property type="entry name" value="Ferritin-like"/>
    <property type="match status" value="1"/>
</dbReference>
<dbReference type="InterPro" id="IPR009078">
    <property type="entry name" value="Ferritin-like_SF"/>
</dbReference>
<dbReference type="Pfam" id="PF00268">
    <property type="entry name" value="Ribonuc_red_sm"/>
    <property type="match status" value="1"/>
</dbReference>
<protein>
    <submittedName>
        <fullName evidence="3">Ribonucleotide-diphosphate reductase subunit beta</fullName>
    </submittedName>
</protein>
<organism evidence="3 4">
    <name type="scientific">Pseudogemmatithrix spongiicola</name>
    <dbReference type="NCBI Taxonomy" id="3062599"/>
    <lineage>
        <taxon>Bacteria</taxon>
        <taxon>Pseudomonadati</taxon>
        <taxon>Gemmatimonadota</taxon>
        <taxon>Gemmatimonadia</taxon>
        <taxon>Gemmatimonadales</taxon>
        <taxon>Gemmatimonadaceae</taxon>
        <taxon>Pseudogemmatithrix</taxon>
    </lineage>
</organism>
<dbReference type="GO" id="GO:0016491">
    <property type="term" value="F:oxidoreductase activity"/>
    <property type="evidence" value="ECO:0007669"/>
    <property type="project" value="InterPro"/>
</dbReference>
<proteinExistence type="predicted"/>
<dbReference type="Proteomes" id="UP001229955">
    <property type="component" value="Chromosome"/>
</dbReference>
<dbReference type="AlphaFoldDB" id="A0AA49K2W0"/>
<name>A0AA49K2W0_9BACT</name>
<gene>
    <name evidence="2" type="ORF">Strain138_002923</name>
    <name evidence="3" type="ORF">Strain318_002921</name>
</gene>
<accession>A0AA49JWZ9</accession>
<dbReference type="RefSeq" id="WP_367886437.1">
    <property type="nucleotide sequence ID" value="NZ_CP130612.1"/>
</dbReference>
<dbReference type="KEGG" id="pspc:Strain318_002921"/>
<keyword evidence="4" id="KW-1185">Reference proteome</keyword>
<dbReference type="EMBL" id="CP130612">
    <property type="protein sequence ID" value="WKW13599.1"/>
    <property type="molecule type" value="Genomic_DNA"/>
</dbReference>
<dbReference type="InterPro" id="IPR000358">
    <property type="entry name" value="RNR_small_fam"/>
</dbReference>
<dbReference type="Gene3D" id="1.10.620.20">
    <property type="entry name" value="Ribonucleotide Reductase, subunit A"/>
    <property type="match status" value="1"/>
</dbReference>